<proteinExistence type="predicted"/>
<accession>A0A2T4JD83</accession>
<dbReference type="EMBL" id="PZKE01000002">
    <property type="protein sequence ID" value="PTE15864.1"/>
    <property type="molecule type" value="Genomic_DNA"/>
</dbReference>
<dbReference type="InterPro" id="IPR007167">
    <property type="entry name" value="Fe-transptr_FeoA-like"/>
</dbReference>
<feature type="domain" description="Ferrous iron transporter FeoA-like" evidence="2">
    <location>
        <begin position="7"/>
        <end position="78"/>
    </location>
</feature>
<organism evidence="3 4">
    <name type="scientific">Fuscovulum blasticum DSM 2131</name>
    <dbReference type="NCBI Taxonomy" id="1188250"/>
    <lineage>
        <taxon>Bacteria</taxon>
        <taxon>Pseudomonadati</taxon>
        <taxon>Pseudomonadota</taxon>
        <taxon>Alphaproteobacteria</taxon>
        <taxon>Rhodobacterales</taxon>
        <taxon>Paracoccaceae</taxon>
        <taxon>Pseudogemmobacter</taxon>
    </lineage>
</organism>
<sequence length="84" mass="8805">MMNARQIPLTLATPDAEMVVTGLAGCPDMRRRLADQGILIGARLRLVRGAGAGPLVLGIGAARLALCQDMARKILVTAVQDGRP</sequence>
<dbReference type="AlphaFoldDB" id="A0A2T4JD83"/>
<dbReference type="RefSeq" id="WP_107671872.1">
    <property type="nucleotide sequence ID" value="NZ_PZKE01000002.1"/>
</dbReference>
<dbReference type="Pfam" id="PF04023">
    <property type="entry name" value="FeoA"/>
    <property type="match status" value="1"/>
</dbReference>
<dbReference type="Proteomes" id="UP000241362">
    <property type="component" value="Unassembled WGS sequence"/>
</dbReference>
<dbReference type="Gene3D" id="2.30.30.90">
    <property type="match status" value="1"/>
</dbReference>
<dbReference type="SUPFAM" id="SSF50037">
    <property type="entry name" value="C-terminal domain of transcriptional repressors"/>
    <property type="match status" value="1"/>
</dbReference>
<name>A0A2T4JD83_FUSBL</name>
<reference evidence="3 4" key="1">
    <citation type="submission" date="2018-03" db="EMBL/GenBank/DDBJ databases">
        <title>Rhodobacter blasticus.</title>
        <authorList>
            <person name="Meyer T.E."/>
            <person name="Miller S."/>
            <person name="Lodha T."/>
            <person name="Gandham S."/>
            <person name="Chintalapati S."/>
            <person name="Chintalapati V.R."/>
        </authorList>
    </citation>
    <scope>NUCLEOTIDE SEQUENCE [LARGE SCALE GENOMIC DNA]</scope>
    <source>
        <strain evidence="3 4">DSM 2131</strain>
    </source>
</reference>
<protein>
    <submittedName>
        <fullName evidence="3">Ferrous iron transport protein A</fullName>
    </submittedName>
</protein>
<evidence type="ECO:0000256" key="1">
    <source>
        <dbReference type="ARBA" id="ARBA00023004"/>
    </source>
</evidence>
<dbReference type="SMART" id="SM00899">
    <property type="entry name" value="FeoA"/>
    <property type="match status" value="1"/>
</dbReference>
<gene>
    <name evidence="3" type="ORF">C5F44_02145</name>
</gene>
<comment type="caution">
    <text evidence="3">The sequence shown here is derived from an EMBL/GenBank/DDBJ whole genome shotgun (WGS) entry which is preliminary data.</text>
</comment>
<dbReference type="InterPro" id="IPR008988">
    <property type="entry name" value="Transcriptional_repressor_C"/>
</dbReference>
<evidence type="ECO:0000313" key="4">
    <source>
        <dbReference type="Proteomes" id="UP000241362"/>
    </source>
</evidence>
<keyword evidence="4" id="KW-1185">Reference proteome</keyword>
<dbReference type="GO" id="GO:0046914">
    <property type="term" value="F:transition metal ion binding"/>
    <property type="evidence" value="ECO:0007669"/>
    <property type="project" value="InterPro"/>
</dbReference>
<evidence type="ECO:0000313" key="3">
    <source>
        <dbReference type="EMBL" id="PTE15864.1"/>
    </source>
</evidence>
<evidence type="ECO:0000259" key="2">
    <source>
        <dbReference type="SMART" id="SM00899"/>
    </source>
</evidence>
<dbReference type="InterPro" id="IPR038157">
    <property type="entry name" value="FeoA_core_dom"/>
</dbReference>
<keyword evidence="1" id="KW-0408">Iron</keyword>